<sequence length="110" mass="12321">MTHTKTYEVSYVFTINSESSHTRKDSGLNTNETNWSTSIEISHNDDYSRMSQGNFNNNKQFGMRGVGNFLKKAERKLNPFRTAVSLVEDTFNVGSKTVSANASCKANNIT</sequence>
<keyword evidence="2" id="KW-1185">Reference proteome</keyword>
<reference evidence="1 2" key="1">
    <citation type="submission" date="2016-08" db="EMBL/GenBank/DDBJ databases">
        <title>A Parts List for Fungal Cellulosomes Revealed by Comparative Genomics.</title>
        <authorList>
            <consortium name="DOE Joint Genome Institute"/>
            <person name="Haitjema C.H."/>
            <person name="Gilmore S.P."/>
            <person name="Henske J.K."/>
            <person name="Solomon K.V."/>
            <person name="De Groot R."/>
            <person name="Kuo A."/>
            <person name="Mondo S.J."/>
            <person name="Salamov A.A."/>
            <person name="Labutti K."/>
            <person name="Zhao Z."/>
            <person name="Chiniquy J."/>
            <person name="Barry K."/>
            <person name="Brewer H.M."/>
            <person name="Purvine S.O."/>
            <person name="Wright A.T."/>
            <person name="Boxma B."/>
            <person name="Van Alen T."/>
            <person name="Hackstein J.H."/>
            <person name="Baker S.E."/>
            <person name="Grigoriev I.V."/>
            <person name="O'Malley M.A."/>
        </authorList>
    </citation>
    <scope>NUCLEOTIDE SEQUENCE [LARGE SCALE GENOMIC DNA]</scope>
    <source>
        <strain evidence="1 2">G1</strain>
    </source>
</reference>
<gene>
    <name evidence="1" type="ORF">LY90DRAFT_666866</name>
</gene>
<evidence type="ECO:0000313" key="2">
    <source>
        <dbReference type="Proteomes" id="UP000193920"/>
    </source>
</evidence>
<name>A0A1Y2ENE6_9FUNG</name>
<accession>A0A1Y2ENE6</accession>
<dbReference type="Proteomes" id="UP000193920">
    <property type="component" value="Unassembled WGS sequence"/>
</dbReference>
<evidence type="ECO:0000313" key="1">
    <source>
        <dbReference type="EMBL" id="ORY73029.1"/>
    </source>
</evidence>
<protein>
    <submittedName>
        <fullName evidence="1">Uncharacterized protein</fullName>
    </submittedName>
</protein>
<dbReference type="AlphaFoldDB" id="A0A1Y2ENE6"/>
<organism evidence="1 2">
    <name type="scientific">Neocallimastix californiae</name>
    <dbReference type="NCBI Taxonomy" id="1754190"/>
    <lineage>
        <taxon>Eukaryota</taxon>
        <taxon>Fungi</taxon>
        <taxon>Fungi incertae sedis</taxon>
        <taxon>Chytridiomycota</taxon>
        <taxon>Chytridiomycota incertae sedis</taxon>
        <taxon>Neocallimastigomycetes</taxon>
        <taxon>Neocallimastigales</taxon>
        <taxon>Neocallimastigaceae</taxon>
        <taxon>Neocallimastix</taxon>
    </lineage>
</organism>
<proteinExistence type="predicted"/>
<dbReference type="EMBL" id="MCOG01000036">
    <property type="protein sequence ID" value="ORY73029.1"/>
    <property type="molecule type" value="Genomic_DNA"/>
</dbReference>
<comment type="caution">
    <text evidence="1">The sequence shown here is derived from an EMBL/GenBank/DDBJ whole genome shotgun (WGS) entry which is preliminary data.</text>
</comment>